<dbReference type="InterPro" id="IPR008983">
    <property type="entry name" value="Tumour_necrosis_fac-like_dom"/>
</dbReference>
<accession>A0A3R7QBK2</accession>
<name>A0A3R7QBK2_PENVA</name>
<dbReference type="InterPro" id="IPR001073">
    <property type="entry name" value="C1q_dom"/>
</dbReference>
<dbReference type="PRINTS" id="PR00007">
    <property type="entry name" value="COMPLEMNTC1Q"/>
</dbReference>
<dbReference type="PROSITE" id="PS50871">
    <property type="entry name" value="C1Q"/>
    <property type="match status" value="1"/>
</dbReference>
<evidence type="ECO:0000313" key="7">
    <source>
        <dbReference type="EMBL" id="ROT62605.1"/>
    </source>
</evidence>
<dbReference type="OrthoDB" id="6154955at2759"/>
<dbReference type="Pfam" id="PF00386">
    <property type="entry name" value="C1q"/>
    <property type="match status" value="1"/>
</dbReference>
<evidence type="ECO:0000256" key="2">
    <source>
        <dbReference type="ARBA" id="ARBA00022525"/>
    </source>
</evidence>
<dbReference type="Gene3D" id="2.60.120.40">
    <property type="match status" value="1"/>
</dbReference>
<dbReference type="SUPFAM" id="SSF49842">
    <property type="entry name" value="TNF-like"/>
    <property type="match status" value="1"/>
</dbReference>
<dbReference type="InterPro" id="IPR050822">
    <property type="entry name" value="Cerebellin_Synaptic_Org"/>
</dbReference>
<dbReference type="PANTHER" id="PTHR22923:SF116">
    <property type="entry name" value="C1Q DOMAIN-CONTAINING PROTEIN"/>
    <property type="match status" value="1"/>
</dbReference>
<evidence type="ECO:0000256" key="3">
    <source>
        <dbReference type="ARBA" id="ARBA00022729"/>
    </source>
</evidence>
<reference evidence="7 8" key="2">
    <citation type="submission" date="2019-01" db="EMBL/GenBank/DDBJ databases">
        <title>The decoding of complex shrimp genome reveals the adaptation for benthos swimmer, frequently molting mechanism and breeding impact on genome.</title>
        <authorList>
            <person name="Sun Y."/>
            <person name="Gao Y."/>
            <person name="Yu Y."/>
        </authorList>
    </citation>
    <scope>NUCLEOTIDE SEQUENCE [LARGE SCALE GENOMIC DNA]</scope>
    <source>
        <tissue evidence="7">Muscle</tissue>
    </source>
</reference>
<reference evidence="7 8" key="1">
    <citation type="submission" date="2018-04" db="EMBL/GenBank/DDBJ databases">
        <authorList>
            <person name="Zhang X."/>
            <person name="Yuan J."/>
            <person name="Li F."/>
            <person name="Xiang J."/>
        </authorList>
    </citation>
    <scope>NUCLEOTIDE SEQUENCE [LARGE SCALE GENOMIC DNA]</scope>
    <source>
        <tissue evidence="7">Muscle</tissue>
    </source>
</reference>
<evidence type="ECO:0000259" key="6">
    <source>
        <dbReference type="PROSITE" id="PS50871"/>
    </source>
</evidence>
<evidence type="ECO:0000256" key="1">
    <source>
        <dbReference type="ARBA" id="ARBA00004613"/>
    </source>
</evidence>
<protein>
    <recommendedName>
        <fullName evidence="6">C1q domain-containing protein</fullName>
    </recommendedName>
</protein>
<dbReference type="EMBL" id="QCYY01003602">
    <property type="protein sequence ID" value="ROT62605.1"/>
    <property type="molecule type" value="Genomic_DNA"/>
</dbReference>
<feature type="chain" id="PRO_5018554719" description="C1q domain-containing protein" evidence="5">
    <location>
        <begin position="21"/>
        <end position="226"/>
    </location>
</feature>
<keyword evidence="8" id="KW-1185">Reference proteome</keyword>
<comment type="caution">
    <text evidence="7">The sequence shown here is derived from an EMBL/GenBank/DDBJ whole genome shotgun (WGS) entry which is preliminary data.</text>
</comment>
<keyword evidence="2" id="KW-0964">Secreted</keyword>
<proteinExistence type="predicted"/>
<keyword evidence="3 5" id="KW-0732">Signal</keyword>
<sequence>MARLMIAALAVLCGFASGQGDRGPQSGRISSAPFPGAPPAAPHHPGSTPDSLPPEFRRVIPPAFGSSSSSSFSKALPIYCIFKIWWLTSSSTGARQRSPCARPHEARRRCETASRHRVRFQDVLTAEGGWSPSVNDFLAPCRGLYYFSFHGVAPDRGDFTLALMKNGQYQVTAYGGKGNYQQGSNSALLLLNQGDLVHLELQQGSLYEHPHGEAYTSFSGFIVEAY</sequence>
<comment type="subcellular location">
    <subcellularLocation>
        <location evidence="1">Secreted</location>
    </subcellularLocation>
</comment>
<organism evidence="7 8">
    <name type="scientific">Penaeus vannamei</name>
    <name type="common">Whiteleg shrimp</name>
    <name type="synonym">Litopenaeus vannamei</name>
    <dbReference type="NCBI Taxonomy" id="6689"/>
    <lineage>
        <taxon>Eukaryota</taxon>
        <taxon>Metazoa</taxon>
        <taxon>Ecdysozoa</taxon>
        <taxon>Arthropoda</taxon>
        <taxon>Crustacea</taxon>
        <taxon>Multicrustacea</taxon>
        <taxon>Malacostraca</taxon>
        <taxon>Eumalacostraca</taxon>
        <taxon>Eucarida</taxon>
        <taxon>Decapoda</taxon>
        <taxon>Dendrobranchiata</taxon>
        <taxon>Penaeoidea</taxon>
        <taxon>Penaeidae</taxon>
        <taxon>Penaeus</taxon>
    </lineage>
</organism>
<dbReference type="SMART" id="SM00110">
    <property type="entry name" value="C1Q"/>
    <property type="match status" value="1"/>
</dbReference>
<evidence type="ECO:0000256" key="4">
    <source>
        <dbReference type="SAM" id="MobiDB-lite"/>
    </source>
</evidence>
<dbReference type="Proteomes" id="UP000283509">
    <property type="component" value="Unassembled WGS sequence"/>
</dbReference>
<dbReference type="GO" id="GO:0005576">
    <property type="term" value="C:extracellular region"/>
    <property type="evidence" value="ECO:0007669"/>
    <property type="project" value="UniProtKB-SubCell"/>
</dbReference>
<evidence type="ECO:0000256" key="5">
    <source>
        <dbReference type="SAM" id="SignalP"/>
    </source>
</evidence>
<dbReference type="AlphaFoldDB" id="A0A3R7QBK2"/>
<gene>
    <name evidence="7" type="ORF">C7M84_019542</name>
</gene>
<feature type="domain" description="C1q" evidence="6">
    <location>
        <begin position="91"/>
        <end position="226"/>
    </location>
</feature>
<dbReference type="PANTHER" id="PTHR22923">
    <property type="entry name" value="CEREBELLIN-RELATED"/>
    <property type="match status" value="1"/>
</dbReference>
<feature type="region of interest" description="Disordered" evidence="4">
    <location>
        <begin position="22"/>
        <end position="55"/>
    </location>
</feature>
<evidence type="ECO:0000313" key="8">
    <source>
        <dbReference type="Proteomes" id="UP000283509"/>
    </source>
</evidence>
<feature type="signal peptide" evidence="5">
    <location>
        <begin position="1"/>
        <end position="20"/>
    </location>
</feature>